<proteinExistence type="inferred from homology"/>
<dbReference type="AlphaFoldDB" id="A0A382LCG5"/>
<dbReference type="GO" id="GO:0017057">
    <property type="term" value="F:6-phosphogluconolactonase activity"/>
    <property type="evidence" value="ECO:0007669"/>
    <property type="project" value="TreeGrafter"/>
</dbReference>
<gene>
    <name evidence="2" type="ORF">METZ01_LOCUS287362</name>
</gene>
<reference evidence="2" key="1">
    <citation type="submission" date="2018-05" db="EMBL/GenBank/DDBJ databases">
        <authorList>
            <person name="Lanie J.A."/>
            <person name="Ng W.-L."/>
            <person name="Kazmierczak K.M."/>
            <person name="Andrzejewski T.M."/>
            <person name="Davidsen T.M."/>
            <person name="Wayne K.J."/>
            <person name="Tettelin H."/>
            <person name="Glass J.I."/>
            <person name="Rusch D."/>
            <person name="Podicherti R."/>
            <person name="Tsui H.-C.T."/>
            <person name="Winkler M.E."/>
        </authorList>
    </citation>
    <scope>NUCLEOTIDE SEQUENCE</scope>
</reference>
<dbReference type="Gene3D" id="2.130.10.10">
    <property type="entry name" value="YVTN repeat-like/Quinoprotein amine dehydrogenase"/>
    <property type="match status" value="1"/>
</dbReference>
<evidence type="ECO:0000313" key="2">
    <source>
        <dbReference type="EMBL" id="SVC34508.1"/>
    </source>
</evidence>
<accession>A0A382LCG5</accession>
<dbReference type="SUPFAM" id="SSF51004">
    <property type="entry name" value="C-terminal (heme d1) domain of cytochrome cd1-nitrite reductase"/>
    <property type="match status" value="1"/>
</dbReference>
<sequence>QQVISTLPGDFKELSYTADIKITPNGRHLYCSNRLHDSIAIYSIGGNGSLTLVDIQPSLGNFAQNIAITPDGKLLICANMQHSGEGESGENLVVFRIDESSGKLRPAGDPTRIANPSCTMII</sequence>
<dbReference type="InterPro" id="IPR011048">
    <property type="entry name" value="Haem_d1_sf"/>
</dbReference>
<organism evidence="2">
    <name type="scientific">marine metagenome</name>
    <dbReference type="NCBI Taxonomy" id="408172"/>
    <lineage>
        <taxon>unclassified sequences</taxon>
        <taxon>metagenomes</taxon>
        <taxon>ecological metagenomes</taxon>
    </lineage>
</organism>
<dbReference type="InterPro" id="IPR019405">
    <property type="entry name" value="Lactonase_7-beta_prop"/>
</dbReference>
<name>A0A382LCG5_9ZZZZ</name>
<evidence type="ECO:0008006" key="3">
    <source>
        <dbReference type="Google" id="ProtNLM"/>
    </source>
</evidence>
<dbReference type="EMBL" id="UINC01086234">
    <property type="protein sequence ID" value="SVC34508.1"/>
    <property type="molecule type" value="Genomic_DNA"/>
</dbReference>
<comment type="similarity">
    <text evidence="1">Belongs to the cycloisomerase 2 family.</text>
</comment>
<dbReference type="InterPro" id="IPR015943">
    <property type="entry name" value="WD40/YVTN_repeat-like_dom_sf"/>
</dbReference>
<dbReference type="GO" id="GO:0005829">
    <property type="term" value="C:cytosol"/>
    <property type="evidence" value="ECO:0007669"/>
    <property type="project" value="TreeGrafter"/>
</dbReference>
<dbReference type="InterPro" id="IPR050282">
    <property type="entry name" value="Cycloisomerase_2"/>
</dbReference>
<dbReference type="PANTHER" id="PTHR30344:SF1">
    <property type="entry name" value="6-PHOSPHOGLUCONOLACTONASE"/>
    <property type="match status" value="1"/>
</dbReference>
<protein>
    <recommendedName>
        <fullName evidence="3">6-phosphogluconolactonase</fullName>
    </recommendedName>
</protein>
<evidence type="ECO:0000256" key="1">
    <source>
        <dbReference type="ARBA" id="ARBA00005564"/>
    </source>
</evidence>
<dbReference type="PANTHER" id="PTHR30344">
    <property type="entry name" value="6-PHOSPHOGLUCONOLACTONASE-RELATED"/>
    <property type="match status" value="1"/>
</dbReference>
<feature type="non-terminal residue" evidence="2">
    <location>
        <position position="1"/>
    </location>
</feature>
<dbReference type="Pfam" id="PF10282">
    <property type="entry name" value="Lactonase"/>
    <property type="match status" value="1"/>
</dbReference>